<dbReference type="AlphaFoldDB" id="A0A4Q7DIE4"/>
<dbReference type="InterPro" id="IPR008767">
    <property type="entry name" value="Phage_SPP1_head-tail_adaptor"/>
</dbReference>
<accession>A0A4Q7DIE4</accession>
<keyword evidence="2" id="KW-1185">Reference proteome</keyword>
<dbReference type="InterPro" id="IPR038666">
    <property type="entry name" value="SSP1_head-tail_sf"/>
</dbReference>
<dbReference type="Gene3D" id="2.40.10.270">
    <property type="entry name" value="Bacteriophage SPP1 head-tail adaptor protein"/>
    <property type="match status" value="1"/>
</dbReference>
<dbReference type="EMBL" id="SCFB01000004">
    <property type="protein sequence ID" value="RZI46573.1"/>
    <property type="molecule type" value="Genomic_DNA"/>
</dbReference>
<dbReference type="RefSeq" id="WP_130153672.1">
    <property type="nucleotide sequence ID" value="NZ_SCFB01000004.1"/>
</dbReference>
<evidence type="ECO:0000313" key="1">
    <source>
        <dbReference type="EMBL" id="RZI46573.1"/>
    </source>
</evidence>
<organism evidence="1 2">
    <name type="scientific">Candidatus Finniella inopinata</name>
    <dbReference type="NCBI Taxonomy" id="1696036"/>
    <lineage>
        <taxon>Bacteria</taxon>
        <taxon>Pseudomonadati</taxon>
        <taxon>Pseudomonadota</taxon>
        <taxon>Alphaproteobacteria</taxon>
        <taxon>Holosporales</taxon>
        <taxon>Candidatus Paracaedibacteraceae</taxon>
        <taxon>Candidatus Finniella</taxon>
    </lineage>
</organism>
<reference evidence="1 2" key="1">
    <citation type="submission" date="2018-10" db="EMBL/GenBank/DDBJ databases">
        <title>An updated phylogeny of the Alphaproteobacteria reveals that the parasitic Rickettsiales and Holosporales have independent origins.</title>
        <authorList>
            <person name="Munoz-Gomez S.A."/>
            <person name="Hess S."/>
            <person name="Burger G."/>
            <person name="Lang B.F."/>
            <person name="Susko E."/>
            <person name="Slamovits C.H."/>
            <person name="Roger A.J."/>
        </authorList>
    </citation>
    <scope>NUCLEOTIDE SEQUENCE [LARGE SCALE GENOMIC DNA]</scope>
    <source>
        <strain evidence="1">HOLO01</strain>
    </source>
</reference>
<gene>
    <name evidence="1" type="ORF">EQU50_03015</name>
</gene>
<evidence type="ECO:0000313" key="2">
    <source>
        <dbReference type="Proteomes" id="UP000293550"/>
    </source>
</evidence>
<comment type="caution">
    <text evidence="1">The sequence shown here is derived from an EMBL/GenBank/DDBJ whole genome shotgun (WGS) entry which is preliminary data.</text>
</comment>
<dbReference type="Proteomes" id="UP000293550">
    <property type="component" value="Unassembled WGS sequence"/>
</dbReference>
<dbReference type="Pfam" id="PF05521">
    <property type="entry name" value="Phage_HCP"/>
    <property type="match status" value="1"/>
</dbReference>
<sequence length="74" mass="8716">MKRLTACCLKERITFLKRVISETEVGDYEEKWQEVGQTWAMVKPIPAMNQQQGEGWHVVEEQKSMGLYRVAMRK</sequence>
<proteinExistence type="predicted"/>
<name>A0A4Q7DIE4_9PROT</name>
<protein>
    <submittedName>
        <fullName evidence="1">Uncharacterized protein</fullName>
    </submittedName>
</protein>